<dbReference type="SUPFAM" id="SSF52141">
    <property type="entry name" value="Uracil-DNA glycosylase-like"/>
    <property type="match status" value="1"/>
</dbReference>
<dbReference type="EMBL" id="FOLS01000003">
    <property type="protein sequence ID" value="SFC12327.1"/>
    <property type="molecule type" value="Genomic_DNA"/>
</dbReference>
<keyword evidence="2" id="KW-1185">Reference proteome</keyword>
<dbReference type="RefSeq" id="WP_074977348.1">
    <property type="nucleotide sequence ID" value="NZ_FOLS01000003.1"/>
</dbReference>
<reference evidence="1 2" key="1">
    <citation type="submission" date="2016-10" db="EMBL/GenBank/DDBJ databases">
        <authorList>
            <person name="Varghese N."/>
            <person name="Submissions S."/>
        </authorList>
    </citation>
    <scope>NUCLEOTIDE SEQUENCE [LARGE SCALE GENOMIC DNA]</scope>
    <source>
        <strain evidence="1 2">LMG 18378</strain>
    </source>
</reference>
<dbReference type="InterPro" id="IPR036895">
    <property type="entry name" value="Uracil-DNA_glycosylase-like_sf"/>
</dbReference>
<gene>
    <name evidence="1" type="ORF">SAMN05216577_1033</name>
</gene>
<organism evidence="1 2">
    <name type="scientific">Pseudomonas citronellolis</name>
    <dbReference type="NCBI Taxonomy" id="53408"/>
    <lineage>
        <taxon>Bacteria</taxon>
        <taxon>Pseudomonadati</taxon>
        <taxon>Pseudomonadota</taxon>
        <taxon>Gammaproteobacteria</taxon>
        <taxon>Pseudomonadales</taxon>
        <taxon>Pseudomonadaceae</taxon>
        <taxon>Pseudomonas</taxon>
    </lineage>
</organism>
<accession>A0AAQ1HJB2</accession>
<evidence type="ECO:0000313" key="2">
    <source>
        <dbReference type="Proteomes" id="UP000183385"/>
    </source>
</evidence>
<dbReference type="Gene3D" id="3.40.470.10">
    <property type="entry name" value="Uracil-DNA glycosylase-like domain"/>
    <property type="match status" value="1"/>
</dbReference>
<dbReference type="CDD" id="cd10035">
    <property type="entry name" value="UDG_like"/>
    <property type="match status" value="1"/>
</dbReference>
<name>A0AAQ1HJB2_9PSED</name>
<evidence type="ECO:0000313" key="1">
    <source>
        <dbReference type="EMBL" id="SFC12327.1"/>
    </source>
</evidence>
<dbReference type="AlphaFoldDB" id="A0AAQ1HJB2"/>
<protein>
    <submittedName>
        <fullName evidence="1">Uracil DNA glycosylase superfamily protein</fullName>
    </submittedName>
</protein>
<sequence>MKPKEFARRLSAVTTSNSFNPYSQVCSAFDVKAADKIRFQLLLGMLEKAACVEVDAIWIGRDLGYRGGRRTGLALTDEIHAEEYAERWSLCAQRTTKGEPCKERTASVIWDALRCIEDNIFLWNVFPLHPHEVGEPFSNRSHNAVERKIGEEILTELVTILRPRRLIAVGNDAVSSISRVAPKIASAKVRHPSYGGQNIFLKQIETLYGVSCLPAMQGELF</sequence>
<dbReference type="Proteomes" id="UP000183385">
    <property type="component" value="Unassembled WGS sequence"/>
</dbReference>
<proteinExistence type="predicted"/>
<comment type="caution">
    <text evidence="1">The sequence shown here is derived from an EMBL/GenBank/DDBJ whole genome shotgun (WGS) entry which is preliminary data.</text>
</comment>